<organism evidence="2 3">
    <name type="scientific">Cohnella soli</name>
    <dbReference type="NCBI Taxonomy" id="425005"/>
    <lineage>
        <taxon>Bacteria</taxon>
        <taxon>Bacillati</taxon>
        <taxon>Bacillota</taxon>
        <taxon>Bacilli</taxon>
        <taxon>Bacillales</taxon>
        <taxon>Paenibacillaceae</taxon>
        <taxon>Cohnella</taxon>
    </lineage>
</organism>
<dbReference type="EMBL" id="JBHSMI010000009">
    <property type="protein sequence ID" value="MFC5402165.1"/>
    <property type="molecule type" value="Genomic_DNA"/>
</dbReference>
<keyword evidence="3" id="KW-1185">Reference proteome</keyword>
<comment type="caution">
    <text evidence="2">The sequence shown here is derived from an EMBL/GenBank/DDBJ whole genome shotgun (WGS) entry which is preliminary data.</text>
</comment>
<dbReference type="Pfam" id="PF00480">
    <property type="entry name" value="ROK"/>
    <property type="match status" value="1"/>
</dbReference>
<comment type="similarity">
    <text evidence="1">Belongs to the ROK (NagC/XylR) family.</text>
</comment>
<dbReference type="Gene3D" id="3.30.420.40">
    <property type="match status" value="2"/>
</dbReference>
<protein>
    <submittedName>
        <fullName evidence="2">ROK family protein</fullName>
    </submittedName>
</protein>
<gene>
    <name evidence="2" type="ORF">ACFPOF_05390</name>
</gene>
<evidence type="ECO:0000313" key="3">
    <source>
        <dbReference type="Proteomes" id="UP001596113"/>
    </source>
</evidence>
<evidence type="ECO:0000256" key="1">
    <source>
        <dbReference type="ARBA" id="ARBA00006479"/>
    </source>
</evidence>
<accession>A0ABW0HNU8</accession>
<name>A0ABW0HNU8_9BACL</name>
<dbReference type="InterPro" id="IPR043129">
    <property type="entry name" value="ATPase_NBD"/>
</dbReference>
<evidence type="ECO:0000313" key="2">
    <source>
        <dbReference type="EMBL" id="MFC5402165.1"/>
    </source>
</evidence>
<dbReference type="PANTHER" id="PTHR18964">
    <property type="entry name" value="ROK (REPRESSOR, ORF, KINASE) FAMILY"/>
    <property type="match status" value="1"/>
</dbReference>
<dbReference type="SUPFAM" id="SSF53067">
    <property type="entry name" value="Actin-like ATPase domain"/>
    <property type="match status" value="1"/>
</dbReference>
<sequence>MKVSIGIDVGGTNIVGGVVGQSGEILHKIKRPTEANAGSAIVLDRIAGVVTDLQASIAEGSEVTAVGVGIPGLVDPEEGMSRFAGNLGWRNVPVVQELERRTGLPVVIDNDVKLYVYGEAVAGAGRDCRHVFGITIGTGIASALVSDGTIFHGFKSMAGEIGHVRMDGVEENCACGLYGCLETVASASGMVRQARKALLEGRESVLRNWYPGDENFDGLTAADLSKAMDEGDELATGIMTRAGVLNGRALAAAVMTISPEIIIVGGGGALAGDRLMGPLREQLNELLLPDFREGLKVVVADNNDEAGIIGSALYANKRISERSGR</sequence>
<dbReference type="PANTHER" id="PTHR18964:SF149">
    <property type="entry name" value="BIFUNCTIONAL UDP-N-ACETYLGLUCOSAMINE 2-EPIMERASE_N-ACETYLMANNOSAMINE KINASE"/>
    <property type="match status" value="1"/>
</dbReference>
<dbReference type="InterPro" id="IPR000600">
    <property type="entry name" value="ROK"/>
</dbReference>
<reference evidence="3" key="1">
    <citation type="journal article" date="2019" name="Int. J. Syst. Evol. Microbiol.">
        <title>The Global Catalogue of Microorganisms (GCM) 10K type strain sequencing project: providing services to taxonomists for standard genome sequencing and annotation.</title>
        <authorList>
            <consortium name="The Broad Institute Genomics Platform"/>
            <consortium name="The Broad Institute Genome Sequencing Center for Infectious Disease"/>
            <person name="Wu L."/>
            <person name="Ma J."/>
        </authorList>
    </citation>
    <scope>NUCLEOTIDE SEQUENCE [LARGE SCALE GENOMIC DNA]</scope>
    <source>
        <strain evidence="3">CGMCC 1.18575</strain>
    </source>
</reference>
<dbReference type="Proteomes" id="UP001596113">
    <property type="component" value="Unassembled WGS sequence"/>
</dbReference>
<dbReference type="RefSeq" id="WP_378130344.1">
    <property type="nucleotide sequence ID" value="NZ_JBHSMI010000009.1"/>
</dbReference>
<proteinExistence type="inferred from homology"/>